<feature type="compositionally biased region" description="Polar residues" evidence="4">
    <location>
        <begin position="263"/>
        <end position="277"/>
    </location>
</feature>
<dbReference type="GO" id="GO:0001228">
    <property type="term" value="F:DNA-binding transcription activator activity, RNA polymerase II-specific"/>
    <property type="evidence" value="ECO:0007669"/>
    <property type="project" value="TreeGrafter"/>
</dbReference>
<dbReference type="EMBL" id="JAAAIL010000185">
    <property type="protein sequence ID" value="KAG0278574.1"/>
    <property type="molecule type" value="Genomic_DNA"/>
</dbReference>
<feature type="region of interest" description="Disordered" evidence="4">
    <location>
        <begin position="187"/>
        <end position="313"/>
    </location>
</feature>
<feature type="coiled-coil region" evidence="3">
    <location>
        <begin position="100"/>
        <end position="127"/>
    </location>
</feature>
<dbReference type="PROSITE" id="PS00036">
    <property type="entry name" value="BZIP_BASIC"/>
    <property type="match status" value="1"/>
</dbReference>
<dbReference type="Proteomes" id="UP001194580">
    <property type="component" value="Unassembled WGS sequence"/>
</dbReference>
<accession>A0AAD4H992</accession>
<reference evidence="6" key="1">
    <citation type="journal article" date="2020" name="Fungal Divers.">
        <title>Resolving the Mortierellaceae phylogeny through synthesis of multi-gene phylogenetics and phylogenomics.</title>
        <authorList>
            <person name="Vandepol N."/>
            <person name="Liber J."/>
            <person name="Desiro A."/>
            <person name="Na H."/>
            <person name="Kennedy M."/>
            <person name="Barry K."/>
            <person name="Grigoriev I.V."/>
            <person name="Miller A.N."/>
            <person name="O'Donnell K."/>
            <person name="Stajich J.E."/>
            <person name="Bonito G."/>
        </authorList>
    </citation>
    <scope>NUCLEOTIDE SEQUENCE</scope>
    <source>
        <strain evidence="6">NRRL 28262</strain>
    </source>
</reference>
<feature type="region of interest" description="Disordered" evidence="4">
    <location>
        <begin position="1"/>
        <end position="100"/>
    </location>
</feature>
<feature type="compositionally biased region" description="Basic and acidic residues" evidence="4">
    <location>
        <begin position="87"/>
        <end position="100"/>
    </location>
</feature>
<dbReference type="GO" id="GO:0000976">
    <property type="term" value="F:transcription cis-regulatory region binding"/>
    <property type="evidence" value="ECO:0007669"/>
    <property type="project" value="InterPro"/>
</dbReference>
<feature type="region of interest" description="Disordered" evidence="4">
    <location>
        <begin position="444"/>
        <end position="518"/>
    </location>
</feature>
<evidence type="ECO:0000313" key="6">
    <source>
        <dbReference type="EMBL" id="KAG0278574.1"/>
    </source>
</evidence>
<feature type="compositionally biased region" description="Low complexity" evidence="4">
    <location>
        <begin position="55"/>
        <end position="78"/>
    </location>
</feature>
<feature type="compositionally biased region" description="Low complexity" evidence="4">
    <location>
        <begin position="223"/>
        <end position="236"/>
    </location>
</feature>
<organism evidence="6 7">
    <name type="scientific">Linnemannia exigua</name>
    <dbReference type="NCBI Taxonomy" id="604196"/>
    <lineage>
        <taxon>Eukaryota</taxon>
        <taxon>Fungi</taxon>
        <taxon>Fungi incertae sedis</taxon>
        <taxon>Mucoromycota</taxon>
        <taxon>Mortierellomycotina</taxon>
        <taxon>Mortierellomycetes</taxon>
        <taxon>Mortierellales</taxon>
        <taxon>Mortierellaceae</taxon>
        <taxon>Linnemannia</taxon>
    </lineage>
</organism>
<feature type="compositionally biased region" description="Polar residues" evidence="4">
    <location>
        <begin position="304"/>
        <end position="313"/>
    </location>
</feature>
<dbReference type="SMART" id="SM00338">
    <property type="entry name" value="BRLZ"/>
    <property type="match status" value="1"/>
</dbReference>
<dbReference type="PANTHER" id="PTHR40621:SF6">
    <property type="entry name" value="AP-1-LIKE TRANSCRIPTION FACTOR YAP1-RELATED"/>
    <property type="match status" value="1"/>
</dbReference>
<evidence type="ECO:0000256" key="1">
    <source>
        <dbReference type="ARBA" id="ARBA00004123"/>
    </source>
</evidence>
<evidence type="ECO:0000259" key="5">
    <source>
        <dbReference type="PROSITE" id="PS00036"/>
    </source>
</evidence>
<keyword evidence="7" id="KW-1185">Reference proteome</keyword>
<comment type="caution">
    <text evidence="6">The sequence shown here is derived from an EMBL/GenBank/DDBJ whole genome shotgun (WGS) entry which is preliminary data.</text>
</comment>
<dbReference type="InterPro" id="IPR004827">
    <property type="entry name" value="bZIP"/>
</dbReference>
<dbReference type="Gene3D" id="1.20.5.170">
    <property type="match status" value="1"/>
</dbReference>
<dbReference type="InterPro" id="IPR046347">
    <property type="entry name" value="bZIP_sf"/>
</dbReference>
<dbReference type="AlphaFoldDB" id="A0AAD4H992"/>
<feature type="compositionally biased region" description="Polar residues" evidence="4">
    <location>
        <begin position="239"/>
        <end position="256"/>
    </location>
</feature>
<evidence type="ECO:0000313" key="7">
    <source>
        <dbReference type="Proteomes" id="UP001194580"/>
    </source>
</evidence>
<evidence type="ECO:0000256" key="4">
    <source>
        <dbReference type="SAM" id="MobiDB-lite"/>
    </source>
</evidence>
<evidence type="ECO:0000256" key="3">
    <source>
        <dbReference type="SAM" id="Coils"/>
    </source>
</evidence>
<dbReference type="GO" id="GO:0090575">
    <property type="term" value="C:RNA polymerase II transcription regulator complex"/>
    <property type="evidence" value="ECO:0007669"/>
    <property type="project" value="TreeGrafter"/>
</dbReference>
<evidence type="ECO:0000256" key="2">
    <source>
        <dbReference type="ARBA" id="ARBA00023242"/>
    </source>
</evidence>
<gene>
    <name evidence="6" type="ORF">BGZ95_003659</name>
</gene>
<feature type="compositionally biased region" description="Pro residues" evidence="4">
    <location>
        <begin position="211"/>
        <end position="222"/>
    </location>
</feature>
<dbReference type="CDD" id="cd14688">
    <property type="entry name" value="bZIP_YAP"/>
    <property type="match status" value="1"/>
</dbReference>
<sequence>MSTYQSTSSEADEARLKPSAASSTATNKKRARSASQGGQSSQDEQLSSTNKKRTTPTTTAAASSSSTQAAAAAAAAAAEQEQTGVNLRKEQNRAAQRAFRDRKERHLQQLENLIQDLKDQQFLLTTRFQREIQQLKTQNQLVVQENQYLREVVFAFESALNYRGDMEVLQDVKQGLYRRYVGKQQQQGNGVAAIGGGGREPQEQEQQGRQLPPPLPPLPTSPSPSLSSTRASLSPALQAATTITLGANHRSSTTASAIPPIHNDNNYNNLRSPSPSLTGREATGEGDYFSRGTIHSPSHRVPSASLSPSLQQVSNPLDATGAIETEATPTPYSINREILYRAPASLHVSELNGGGDDVSQATVGGGLLAAATTASSGGVVPLTPFFPAGTPLPKVTDYTKHPTVFDELQSSLFPPGALQALVSTNMASPLDVVNDTKLFDHLGDKSEDSTTAAGSSSTSARTKTTTTATSTTLATSNAHAATSSTSSYSTSTATTTTSSTKSTPPAAAGSPRSTPTWSRTELLQKTHRLQKTFKVLAAGPLRSDPKIDQQIYQIPHDSRIDLVPCPKLRAQMILHQHKYNIDEVFQLLIDKAICHGLPLEPSHWELPEEFFERYGFLIGVDLEHQRRKVWPRPLPPDMM</sequence>
<protein>
    <recommendedName>
        <fullName evidence="5">BZIP domain-containing protein</fullName>
    </recommendedName>
</protein>
<name>A0AAD4H992_9FUNG</name>
<keyword evidence="3" id="KW-0175">Coiled coil</keyword>
<feature type="compositionally biased region" description="Low complexity" evidence="4">
    <location>
        <begin position="33"/>
        <end position="48"/>
    </location>
</feature>
<dbReference type="InterPro" id="IPR050936">
    <property type="entry name" value="AP-1-like"/>
</dbReference>
<proteinExistence type="predicted"/>
<comment type="subcellular location">
    <subcellularLocation>
        <location evidence="1">Nucleus</location>
    </subcellularLocation>
</comment>
<feature type="compositionally biased region" description="Low complexity" evidence="4">
    <location>
        <begin position="449"/>
        <end position="510"/>
    </location>
</feature>
<dbReference type="SUPFAM" id="SSF57959">
    <property type="entry name" value="Leucine zipper domain"/>
    <property type="match status" value="1"/>
</dbReference>
<feature type="domain" description="BZIP" evidence="5">
    <location>
        <begin position="88"/>
        <end position="102"/>
    </location>
</feature>
<keyword evidence="2" id="KW-0539">Nucleus</keyword>
<dbReference type="PANTHER" id="PTHR40621">
    <property type="entry name" value="TRANSCRIPTION FACTOR KAPC-RELATED"/>
    <property type="match status" value="1"/>
</dbReference>